<dbReference type="AlphaFoldDB" id="V2XCU9"/>
<dbReference type="KEGG" id="mrr:Moror_2591"/>
<keyword evidence="2" id="KW-1185">Reference proteome</keyword>
<protein>
    <submittedName>
        <fullName evidence="1">Uncharacterized protein</fullName>
    </submittedName>
</protein>
<comment type="caution">
    <text evidence="1">The sequence shown here is derived from an EMBL/GenBank/DDBJ whole genome shotgun (WGS) entry which is preliminary data.</text>
</comment>
<gene>
    <name evidence="1" type="ORF">Moror_2591</name>
</gene>
<evidence type="ECO:0000313" key="2">
    <source>
        <dbReference type="Proteomes" id="UP000017559"/>
    </source>
</evidence>
<dbReference type="EMBL" id="AWSO01000339">
    <property type="protein sequence ID" value="ESK91542.1"/>
    <property type="molecule type" value="Genomic_DNA"/>
</dbReference>
<organism evidence="1 2">
    <name type="scientific">Moniliophthora roreri (strain MCA 2997)</name>
    <name type="common">Cocoa frosty pod rot fungus</name>
    <name type="synonym">Crinipellis roreri</name>
    <dbReference type="NCBI Taxonomy" id="1381753"/>
    <lineage>
        <taxon>Eukaryota</taxon>
        <taxon>Fungi</taxon>
        <taxon>Dikarya</taxon>
        <taxon>Basidiomycota</taxon>
        <taxon>Agaricomycotina</taxon>
        <taxon>Agaricomycetes</taxon>
        <taxon>Agaricomycetidae</taxon>
        <taxon>Agaricales</taxon>
        <taxon>Marasmiineae</taxon>
        <taxon>Marasmiaceae</taxon>
        <taxon>Moniliophthora</taxon>
    </lineage>
</organism>
<proteinExistence type="predicted"/>
<evidence type="ECO:0000313" key="1">
    <source>
        <dbReference type="EMBL" id="ESK91542.1"/>
    </source>
</evidence>
<accession>V2XCU9</accession>
<dbReference type="Proteomes" id="UP000017559">
    <property type="component" value="Unassembled WGS sequence"/>
</dbReference>
<reference evidence="1 2" key="1">
    <citation type="journal article" date="2014" name="BMC Genomics">
        <title>Genome and secretome analysis of the hemibiotrophic fungal pathogen, Moniliophthora roreri, which causes frosty pod rot disease of cacao: mechanisms of the biotrophic and necrotrophic phases.</title>
        <authorList>
            <person name="Meinhardt L.W."/>
            <person name="Costa G.G.L."/>
            <person name="Thomazella D.P.T."/>
            <person name="Teixeira P.J.P.L."/>
            <person name="Carazzolle M.F."/>
            <person name="Schuster S.C."/>
            <person name="Carlson J.E."/>
            <person name="Guiltinan M.J."/>
            <person name="Mieczkowski P."/>
            <person name="Farmer A."/>
            <person name="Ramaraj T."/>
            <person name="Crozier J."/>
            <person name="Davis R.E."/>
            <person name="Shao J."/>
            <person name="Melnick R.L."/>
            <person name="Pereira G.A.G."/>
            <person name="Bailey B.A."/>
        </authorList>
    </citation>
    <scope>NUCLEOTIDE SEQUENCE [LARGE SCALE GENOMIC DNA]</scope>
    <source>
        <strain evidence="1 2">MCA 2997</strain>
    </source>
</reference>
<sequence length="78" mass="8789">MLKKEQVTALDVNLKFLIGQLVVGSRRSLYLDDAHPSGNHVADLISFHRFRKEASCHQLSFISDMSRPNGSSKAYREA</sequence>
<name>V2XCU9_MONRO</name>
<dbReference type="HOGENOM" id="CLU_2622566_0_0_1"/>